<dbReference type="Pfam" id="PF04198">
    <property type="entry name" value="Sugar-bind"/>
    <property type="match status" value="1"/>
</dbReference>
<keyword evidence="7" id="KW-1185">Reference proteome</keyword>
<sequence length="311" mass="32935">MSIGPLTEQLRSAYAAVQHLQHGRPMLELAEELQVSRFTVSRMIDRARASGLVEVVTRMPDAIDPALSSTLQQRFDLDAAYVVVPAVDSEQGARTAIAHVAARVLAETIEEDDLVGVGPGRTILETLGMLTTLPSCDAIQLTGVASSDPMGSLRALMRMSEVSGGRQHPLHAPFVSTDAAACTAISSQPAVADVLRRMGRLDKAVLTVGGWPESSLLARQLDALGELERMLEAGIVAEFGTTLLDSGGREVRTLEDRFIGVTTEQLARVPLSMALGGGPGKDVALLAVLRSGLVNVVITDAARARFALAHD</sequence>
<evidence type="ECO:0000256" key="2">
    <source>
        <dbReference type="ARBA" id="ARBA00023015"/>
    </source>
</evidence>
<evidence type="ECO:0000256" key="1">
    <source>
        <dbReference type="ARBA" id="ARBA00010466"/>
    </source>
</evidence>
<dbReference type="GO" id="GO:0003677">
    <property type="term" value="F:DNA binding"/>
    <property type="evidence" value="ECO:0007669"/>
    <property type="project" value="UniProtKB-KW"/>
</dbReference>
<dbReference type="GO" id="GO:0030246">
    <property type="term" value="F:carbohydrate binding"/>
    <property type="evidence" value="ECO:0007669"/>
    <property type="project" value="InterPro"/>
</dbReference>
<dbReference type="AlphaFoldDB" id="A0A0F0KDJ3"/>
<keyword evidence="2" id="KW-0805">Transcription regulation</keyword>
<dbReference type="PANTHER" id="PTHR34294:SF1">
    <property type="entry name" value="TRANSCRIPTIONAL REGULATOR LSRR"/>
    <property type="match status" value="1"/>
</dbReference>
<proteinExistence type="inferred from homology"/>
<dbReference type="PANTHER" id="PTHR34294">
    <property type="entry name" value="TRANSCRIPTIONAL REGULATOR-RELATED"/>
    <property type="match status" value="1"/>
</dbReference>
<dbReference type="Gene3D" id="3.40.50.1360">
    <property type="match status" value="1"/>
</dbReference>
<evidence type="ECO:0000256" key="4">
    <source>
        <dbReference type="ARBA" id="ARBA00023163"/>
    </source>
</evidence>
<comment type="similarity">
    <text evidence="1">Belongs to the SorC transcriptional regulatory family.</text>
</comment>
<evidence type="ECO:0000313" key="6">
    <source>
        <dbReference type="EMBL" id="KJL18928.1"/>
    </source>
</evidence>
<gene>
    <name evidence="6" type="primary">deoR_1</name>
    <name evidence="6" type="ORF">RL72_03401</name>
</gene>
<protein>
    <submittedName>
        <fullName evidence="6">Deoxyribonucleoside regulator</fullName>
    </submittedName>
</protein>
<organism evidence="6 7">
    <name type="scientific">Microbacterium azadirachtae</name>
    <dbReference type="NCBI Taxonomy" id="582680"/>
    <lineage>
        <taxon>Bacteria</taxon>
        <taxon>Bacillati</taxon>
        <taxon>Actinomycetota</taxon>
        <taxon>Actinomycetes</taxon>
        <taxon>Micrococcales</taxon>
        <taxon>Microbacteriaceae</taxon>
        <taxon>Microbacterium</taxon>
    </lineage>
</organism>
<dbReference type="SUPFAM" id="SSF100950">
    <property type="entry name" value="NagB/RpiA/CoA transferase-like"/>
    <property type="match status" value="1"/>
</dbReference>
<dbReference type="OrthoDB" id="186585at2"/>
<accession>A0A0F0KDJ3</accession>
<evidence type="ECO:0000256" key="3">
    <source>
        <dbReference type="ARBA" id="ARBA00023125"/>
    </source>
</evidence>
<keyword evidence="4" id="KW-0804">Transcription</keyword>
<evidence type="ECO:0000259" key="5">
    <source>
        <dbReference type="Pfam" id="PF04198"/>
    </source>
</evidence>
<keyword evidence="3" id="KW-0238">DNA-binding</keyword>
<dbReference type="RefSeq" id="WP_045252035.1">
    <property type="nucleotide sequence ID" value="NZ_JYIT01000085.1"/>
</dbReference>
<dbReference type="EMBL" id="JYIT01000085">
    <property type="protein sequence ID" value="KJL18928.1"/>
    <property type="molecule type" value="Genomic_DNA"/>
</dbReference>
<dbReference type="Gene3D" id="1.10.10.60">
    <property type="entry name" value="Homeodomain-like"/>
    <property type="match status" value="1"/>
</dbReference>
<feature type="domain" description="Sugar-binding" evidence="5">
    <location>
        <begin position="67"/>
        <end position="308"/>
    </location>
</feature>
<dbReference type="InterPro" id="IPR007324">
    <property type="entry name" value="Sugar-bd_dom_put"/>
</dbReference>
<dbReference type="Proteomes" id="UP000033448">
    <property type="component" value="Unassembled WGS sequence"/>
</dbReference>
<dbReference type="PATRIC" id="fig|582680.7.peg.3455"/>
<comment type="caution">
    <text evidence="6">The sequence shown here is derived from an EMBL/GenBank/DDBJ whole genome shotgun (WGS) entry which is preliminary data.</text>
</comment>
<name>A0A0F0KDJ3_9MICO</name>
<evidence type="ECO:0000313" key="7">
    <source>
        <dbReference type="Proteomes" id="UP000033448"/>
    </source>
</evidence>
<dbReference type="InterPro" id="IPR037171">
    <property type="entry name" value="NagB/RpiA_transferase-like"/>
</dbReference>
<reference evidence="6 7" key="1">
    <citation type="submission" date="2015-02" db="EMBL/GenBank/DDBJ databases">
        <title>Draft genome sequences of ten Microbacterium spp. with emphasis on heavy metal contaminated environments.</title>
        <authorList>
            <person name="Corretto E."/>
        </authorList>
    </citation>
    <scope>NUCLEOTIDE SEQUENCE [LARGE SCALE GENOMIC DNA]</scope>
    <source>
        <strain evidence="6 7">DSM 23848</strain>
    </source>
</reference>
<dbReference type="InterPro" id="IPR051054">
    <property type="entry name" value="SorC_transcr_regulators"/>
</dbReference>